<evidence type="ECO:0000313" key="3">
    <source>
        <dbReference type="Proteomes" id="UP001224890"/>
    </source>
</evidence>
<feature type="region of interest" description="Disordered" evidence="1">
    <location>
        <begin position="1"/>
        <end position="29"/>
    </location>
</feature>
<proteinExistence type="predicted"/>
<sequence length="265" mass="28913">MSPTHTTHSTHPYIHPSIHPRKSTNQTTESLVSARLTPLIGLSAPFSPPIPPFQSFQPITNQDLRSQLLPAIVLFHRFPLFAITAATIPRRVKHPRHTDAVDVPTPHFPASPPASLRHSSKDSSTWKREVPFGLQTELQPTHPYSLENLFTATWPDAASLSAAALAATMSQPRTEALSWPSTKRECEMGRAIETASMRRSQQPAPPGLKVAGKDAQRSISSLPYPHGFASDNPTHTPASSSPLFSYAMSDMGMAVGRNRSLSLHA</sequence>
<organism evidence="2 3">
    <name type="scientific">Colletotrichum godetiae</name>
    <dbReference type="NCBI Taxonomy" id="1209918"/>
    <lineage>
        <taxon>Eukaryota</taxon>
        <taxon>Fungi</taxon>
        <taxon>Dikarya</taxon>
        <taxon>Ascomycota</taxon>
        <taxon>Pezizomycotina</taxon>
        <taxon>Sordariomycetes</taxon>
        <taxon>Hypocreomycetidae</taxon>
        <taxon>Glomerellales</taxon>
        <taxon>Glomerellaceae</taxon>
        <taxon>Colletotrichum</taxon>
        <taxon>Colletotrichum acutatum species complex</taxon>
    </lineage>
</organism>
<accession>A0AAJ0AYJ6</accession>
<protein>
    <submittedName>
        <fullName evidence="2">Uncharacterized protein</fullName>
    </submittedName>
</protein>
<dbReference type="AlphaFoldDB" id="A0AAJ0AYJ6"/>
<feature type="compositionally biased region" description="Low complexity" evidence="1">
    <location>
        <begin position="1"/>
        <end position="17"/>
    </location>
</feature>
<name>A0AAJ0AYJ6_9PEZI</name>
<dbReference type="RefSeq" id="XP_060434179.1">
    <property type="nucleotide sequence ID" value="XM_060571858.1"/>
</dbReference>
<keyword evidence="3" id="KW-1185">Reference proteome</keyword>
<dbReference type="GeneID" id="85456384"/>
<dbReference type="EMBL" id="JAHMHR010000006">
    <property type="protein sequence ID" value="KAK1690484.1"/>
    <property type="molecule type" value="Genomic_DNA"/>
</dbReference>
<gene>
    <name evidence="2" type="ORF">BDP55DRAFT_628143</name>
</gene>
<feature type="region of interest" description="Disordered" evidence="1">
    <location>
        <begin position="94"/>
        <end position="123"/>
    </location>
</feature>
<dbReference type="Proteomes" id="UP001224890">
    <property type="component" value="Unassembled WGS sequence"/>
</dbReference>
<comment type="caution">
    <text evidence="2">The sequence shown here is derived from an EMBL/GenBank/DDBJ whole genome shotgun (WGS) entry which is preliminary data.</text>
</comment>
<reference evidence="2" key="1">
    <citation type="submission" date="2021-06" db="EMBL/GenBank/DDBJ databases">
        <title>Comparative genomics, transcriptomics and evolutionary studies reveal genomic signatures of adaptation to plant cell wall in hemibiotrophic fungi.</title>
        <authorList>
            <consortium name="DOE Joint Genome Institute"/>
            <person name="Baroncelli R."/>
            <person name="Diaz J.F."/>
            <person name="Benocci T."/>
            <person name="Peng M."/>
            <person name="Battaglia E."/>
            <person name="Haridas S."/>
            <person name="Andreopoulos W."/>
            <person name="Labutti K."/>
            <person name="Pangilinan J."/>
            <person name="Floch G.L."/>
            <person name="Makela M.R."/>
            <person name="Henrissat B."/>
            <person name="Grigoriev I.V."/>
            <person name="Crouch J.A."/>
            <person name="De Vries R.P."/>
            <person name="Sukno S.A."/>
            <person name="Thon M.R."/>
        </authorList>
    </citation>
    <scope>NUCLEOTIDE SEQUENCE</scope>
    <source>
        <strain evidence="2">CBS 193.32</strain>
    </source>
</reference>
<evidence type="ECO:0000256" key="1">
    <source>
        <dbReference type="SAM" id="MobiDB-lite"/>
    </source>
</evidence>
<evidence type="ECO:0000313" key="2">
    <source>
        <dbReference type="EMBL" id="KAK1690484.1"/>
    </source>
</evidence>
<feature type="region of interest" description="Disordered" evidence="1">
    <location>
        <begin position="196"/>
        <end position="215"/>
    </location>
</feature>